<evidence type="ECO:0000313" key="1">
    <source>
        <dbReference type="EMBL" id="NGL83165.1"/>
    </source>
</evidence>
<sequence length="128" mass="15464">MLDNHPVDYFQGQLWMDVLYTNIQKSKETQLKGFWIYEFRTRIKNKGYGSLLLSEALWYISQHFGTSIEFEGWLSFVDERDPENHARRDHIYQKFGFEIDGEYTYLRGISLEKILEEKAKRNRRNRSS</sequence>
<comment type="caution">
    <text evidence="1">The sequence shown here is derived from an EMBL/GenBank/DDBJ whole genome shotgun (WGS) entry which is preliminary data.</text>
</comment>
<gene>
    <name evidence="1" type="ORF">G5B50_00015</name>
</gene>
<proteinExistence type="predicted"/>
<evidence type="ECO:0000313" key="2">
    <source>
        <dbReference type="Proteomes" id="UP000479499"/>
    </source>
</evidence>
<accession>A0A6M1KVC0</accession>
<evidence type="ECO:0008006" key="3">
    <source>
        <dbReference type="Google" id="ProtNLM"/>
    </source>
</evidence>
<organism evidence="1 2">
    <name type="scientific">Streptococcus equi subsp. ruminatorum</name>
    <dbReference type="NCBI Taxonomy" id="254358"/>
    <lineage>
        <taxon>Bacteria</taxon>
        <taxon>Bacillati</taxon>
        <taxon>Bacillota</taxon>
        <taxon>Bacilli</taxon>
        <taxon>Lactobacillales</taxon>
        <taxon>Streptococcaceae</taxon>
        <taxon>Streptococcus</taxon>
    </lineage>
</organism>
<name>A0A6M1KVC0_9STRE</name>
<dbReference type="RefSeq" id="WP_164334706.1">
    <property type="nucleotide sequence ID" value="NZ_JAAKFZ010000001.1"/>
</dbReference>
<dbReference type="EMBL" id="JAAKFZ010000001">
    <property type="protein sequence ID" value="NGL83165.1"/>
    <property type="molecule type" value="Genomic_DNA"/>
</dbReference>
<protein>
    <recommendedName>
        <fullName evidence="3">N-acetyltransferase domain-containing protein</fullName>
    </recommendedName>
</protein>
<dbReference type="Proteomes" id="UP000479499">
    <property type="component" value="Unassembled WGS sequence"/>
</dbReference>
<reference evidence="1 2" key="1">
    <citation type="submission" date="2020-02" db="EMBL/GenBank/DDBJ databases">
        <title>M-like protein SrM is not crucial to the virulence of a novel isolate of Streptococcus equi subsp. ruminatorum from Macaca mulatta.</title>
        <authorList>
            <person name="Guo G."/>
            <person name="Cheng L."/>
            <person name="Zhang W."/>
        </authorList>
    </citation>
    <scope>NUCLEOTIDE SEQUENCE [LARGE SCALE GENOMIC DNA]</scope>
    <source>
        <strain evidence="1 2">FJ1804</strain>
    </source>
</reference>
<dbReference type="AlphaFoldDB" id="A0A6M1KVC0"/>